<dbReference type="GO" id="GO:0003824">
    <property type="term" value="F:catalytic activity"/>
    <property type="evidence" value="ECO:0007669"/>
    <property type="project" value="InterPro"/>
</dbReference>
<dbReference type="CDD" id="cd06558">
    <property type="entry name" value="crotonase-like"/>
    <property type="match status" value="1"/>
</dbReference>
<dbReference type="InterPro" id="IPR018376">
    <property type="entry name" value="Enoyl-CoA_hyd/isom_CS"/>
</dbReference>
<dbReference type="Gene3D" id="3.90.226.10">
    <property type="entry name" value="2-enoyl-CoA Hydratase, Chain A, domain 1"/>
    <property type="match status" value="1"/>
</dbReference>
<dbReference type="Pfam" id="PF00378">
    <property type="entry name" value="ECH_1"/>
    <property type="match status" value="1"/>
</dbReference>
<keyword evidence="4" id="KW-1185">Reference proteome</keyword>
<evidence type="ECO:0000313" key="3">
    <source>
        <dbReference type="EMBL" id="MBD1373454.1"/>
    </source>
</evidence>
<dbReference type="PANTHER" id="PTHR43802:SF1">
    <property type="entry name" value="IP11341P-RELATED"/>
    <property type="match status" value="1"/>
</dbReference>
<dbReference type="Proteomes" id="UP000661691">
    <property type="component" value="Unassembled WGS sequence"/>
</dbReference>
<comment type="similarity">
    <text evidence="1 2">Belongs to the enoyl-CoA hydratase/isomerase family.</text>
</comment>
<comment type="caution">
    <text evidence="3">The sequence shown here is derived from an EMBL/GenBank/DDBJ whole genome shotgun (WGS) entry which is preliminary data.</text>
</comment>
<dbReference type="InterPro" id="IPR029045">
    <property type="entry name" value="ClpP/crotonase-like_dom_sf"/>
</dbReference>
<protein>
    <submittedName>
        <fullName evidence="3">Enoyl-CoA hydratase/isomerase family protein</fullName>
    </submittedName>
</protein>
<dbReference type="PANTHER" id="PTHR43802">
    <property type="entry name" value="ENOYL-COA HYDRATASE"/>
    <property type="match status" value="1"/>
</dbReference>
<gene>
    <name evidence="3" type="ORF">IC620_13960</name>
</gene>
<dbReference type="RefSeq" id="WP_191140216.1">
    <property type="nucleotide sequence ID" value="NZ_JACXAG020000005.1"/>
</dbReference>
<dbReference type="AlphaFoldDB" id="A0A926RVC9"/>
<reference evidence="3" key="1">
    <citation type="submission" date="2020-09" db="EMBL/GenBank/DDBJ databases">
        <title>A novel bacterium of genus Hazenella, isolated from South China Sea.</title>
        <authorList>
            <person name="Huang H."/>
            <person name="Mo K."/>
            <person name="Hu Y."/>
        </authorList>
    </citation>
    <scope>NUCLEOTIDE SEQUENCE</scope>
    <source>
        <strain evidence="3">IB182357</strain>
    </source>
</reference>
<dbReference type="EMBL" id="JACXAH010000025">
    <property type="protein sequence ID" value="MBD1373454.1"/>
    <property type="molecule type" value="Genomic_DNA"/>
</dbReference>
<dbReference type="InterPro" id="IPR001753">
    <property type="entry name" value="Enoyl-CoA_hydra/iso"/>
</dbReference>
<organism evidence="3 4">
    <name type="scientific">Polycladospora coralii</name>
    <dbReference type="NCBI Taxonomy" id="2771432"/>
    <lineage>
        <taxon>Bacteria</taxon>
        <taxon>Bacillati</taxon>
        <taxon>Bacillota</taxon>
        <taxon>Bacilli</taxon>
        <taxon>Bacillales</taxon>
        <taxon>Thermoactinomycetaceae</taxon>
        <taxon>Polycladospora</taxon>
    </lineage>
</organism>
<dbReference type="SUPFAM" id="SSF52096">
    <property type="entry name" value="ClpP/crotonase"/>
    <property type="match status" value="1"/>
</dbReference>
<sequence>MSAEVVKLSKQDGVGILTLNRPEVFNAINQDLLSTLSEKLTEIENDDEIRAVVLTGEGKAFCSGQDLKDVSILQSGEEISLGGPVRERYNPLVMQMVNLRKPIIAAVNGIAAGAGFSLALACDMRFVAAESKMVQAFVRIGLAPDTGSSYFLPRLVGVGKAMELMFTGKDITAEEALQLGIANQVLPQDQLLPATLAFAKKLAQGPTKAIGLTKQAVYRGAELNVADALEYEAVVQDEAGKTHDFLEGVQAFAEKRFPKYRGK</sequence>
<dbReference type="Gene3D" id="1.10.12.10">
    <property type="entry name" value="Lyase 2-enoyl-coa Hydratase, Chain A, domain 2"/>
    <property type="match status" value="1"/>
</dbReference>
<evidence type="ECO:0000256" key="1">
    <source>
        <dbReference type="ARBA" id="ARBA00005254"/>
    </source>
</evidence>
<proteinExistence type="inferred from homology"/>
<evidence type="ECO:0000256" key="2">
    <source>
        <dbReference type="RuleBase" id="RU003707"/>
    </source>
</evidence>
<dbReference type="PROSITE" id="PS00166">
    <property type="entry name" value="ENOYL_COA_HYDRATASE"/>
    <property type="match status" value="1"/>
</dbReference>
<accession>A0A926RVC9</accession>
<evidence type="ECO:0000313" key="4">
    <source>
        <dbReference type="Proteomes" id="UP000661691"/>
    </source>
</evidence>
<dbReference type="InterPro" id="IPR014748">
    <property type="entry name" value="Enoyl-CoA_hydra_C"/>
</dbReference>
<name>A0A926RVC9_9BACL</name>